<evidence type="ECO:0000313" key="3">
    <source>
        <dbReference type="Proteomes" id="UP000807342"/>
    </source>
</evidence>
<keyword evidence="3" id="KW-1185">Reference proteome</keyword>
<name>A0A9P6BZ54_9AGAR</name>
<feature type="region of interest" description="Disordered" evidence="1">
    <location>
        <begin position="1"/>
        <end position="32"/>
    </location>
</feature>
<accession>A0A9P6BZ54</accession>
<reference evidence="2" key="1">
    <citation type="submission" date="2020-11" db="EMBL/GenBank/DDBJ databases">
        <authorList>
            <consortium name="DOE Joint Genome Institute"/>
            <person name="Ahrendt S."/>
            <person name="Riley R."/>
            <person name="Andreopoulos W."/>
            <person name="Labutti K."/>
            <person name="Pangilinan J."/>
            <person name="Ruiz-Duenas F.J."/>
            <person name="Barrasa J.M."/>
            <person name="Sanchez-Garcia M."/>
            <person name="Camarero S."/>
            <person name="Miyauchi S."/>
            <person name="Serrano A."/>
            <person name="Linde D."/>
            <person name="Babiker R."/>
            <person name="Drula E."/>
            <person name="Ayuso-Fernandez I."/>
            <person name="Pacheco R."/>
            <person name="Padilla G."/>
            <person name="Ferreira P."/>
            <person name="Barriuso J."/>
            <person name="Kellner H."/>
            <person name="Castanera R."/>
            <person name="Alfaro M."/>
            <person name="Ramirez L."/>
            <person name="Pisabarro A.G."/>
            <person name="Kuo A."/>
            <person name="Tritt A."/>
            <person name="Lipzen A."/>
            <person name="He G."/>
            <person name="Yan M."/>
            <person name="Ng V."/>
            <person name="Cullen D."/>
            <person name="Martin F."/>
            <person name="Rosso M.-N."/>
            <person name="Henrissat B."/>
            <person name="Hibbett D."/>
            <person name="Martinez A.T."/>
            <person name="Grigoriev I.V."/>
        </authorList>
    </citation>
    <scope>NUCLEOTIDE SEQUENCE</scope>
    <source>
        <strain evidence="2">MF-IS2</strain>
    </source>
</reference>
<dbReference type="AlphaFoldDB" id="A0A9P6BZ54"/>
<dbReference type="Proteomes" id="UP000807342">
    <property type="component" value="Unassembled WGS sequence"/>
</dbReference>
<gene>
    <name evidence="2" type="ORF">P691DRAFT_788228</name>
</gene>
<evidence type="ECO:0000313" key="2">
    <source>
        <dbReference type="EMBL" id="KAF9443304.1"/>
    </source>
</evidence>
<organism evidence="2 3">
    <name type="scientific">Macrolepiota fuliginosa MF-IS2</name>
    <dbReference type="NCBI Taxonomy" id="1400762"/>
    <lineage>
        <taxon>Eukaryota</taxon>
        <taxon>Fungi</taxon>
        <taxon>Dikarya</taxon>
        <taxon>Basidiomycota</taxon>
        <taxon>Agaricomycotina</taxon>
        <taxon>Agaricomycetes</taxon>
        <taxon>Agaricomycetidae</taxon>
        <taxon>Agaricales</taxon>
        <taxon>Agaricineae</taxon>
        <taxon>Agaricaceae</taxon>
        <taxon>Macrolepiota</taxon>
    </lineage>
</organism>
<evidence type="ECO:0000256" key="1">
    <source>
        <dbReference type="SAM" id="MobiDB-lite"/>
    </source>
</evidence>
<comment type="caution">
    <text evidence="2">The sequence shown here is derived from an EMBL/GenBank/DDBJ whole genome shotgun (WGS) entry which is preliminary data.</text>
</comment>
<proteinExistence type="predicted"/>
<protein>
    <submittedName>
        <fullName evidence="2">Uncharacterized protein</fullName>
    </submittedName>
</protein>
<sequence>MDPYLLNTEQRGISPPPTRDQAHGNQPEAGRVGGLFARGNFHNEKLDGTRAETHHEDAGCMHANATNRLLQGERRQSYTNVDVATMATSLVLVSAPPVKSALYTVFWGKATEVSVNVERIYLNLYPPPIPEMPLATVCKPSGVFPLPAITRSPSSSPFCQTSARDFGSVLRSSE</sequence>
<dbReference type="EMBL" id="MU151492">
    <property type="protein sequence ID" value="KAF9443304.1"/>
    <property type="molecule type" value="Genomic_DNA"/>
</dbReference>